<dbReference type="InterPro" id="IPR050808">
    <property type="entry name" value="Phage_Integrase"/>
</dbReference>
<dbReference type="OrthoDB" id="7388552at2"/>
<proteinExistence type="inferred from homology"/>
<protein>
    <submittedName>
        <fullName evidence="7">DUF4102 domain-containing protein</fullName>
    </submittedName>
</protein>
<dbReference type="GO" id="GO:0006310">
    <property type="term" value="P:DNA recombination"/>
    <property type="evidence" value="ECO:0007669"/>
    <property type="project" value="UniProtKB-KW"/>
</dbReference>
<feature type="domain" description="Phage integrase central" evidence="6">
    <location>
        <begin position="101"/>
        <end position="195"/>
    </location>
</feature>
<name>A0A4Q2IY59_9SPHN</name>
<feature type="domain" description="Integrase DNA-binding" evidence="5">
    <location>
        <begin position="3"/>
        <end position="88"/>
    </location>
</feature>
<evidence type="ECO:0000313" key="7">
    <source>
        <dbReference type="EMBL" id="RXZ35729.1"/>
    </source>
</evidence>
<dbReference type="GO" id="GO:0003677">
    <property type="term" value="F:DNA binding"/>
    <property type="evidence" value="ECO:0007669"/>
    <property type="project" value="UniProtKB-KW"/>
</dbReference>
<dbReference type="InterPro" id="IPR013762">
    <property type="entry name" value="Integrase-like_cat_sf"/>
</dbReference>
<dbReference type="Pfam" id="PF22022">
    <property type="entry name" value="Phage_int_M"/>
    <property type="match status" value="1"/>
</dbReference>
<dbReference type="PANTHER" id="PTHR30629">
    <property type="entry name" value="PROPHAGE INTEGRASE"/>
    <property type="match status" value="1"/>
</dbReference>
<dbReference type="Gene3D" id="1.10.443.10">
    <property type="entry name" value="Intergrase catalytic core"/>
    <property type="match status" value="1"/>
</dbReference>
<keyword evidence="4" id="KW-0233">DNA recombination</keyword>
<evidence type="ECO:0000256" key="3">
    <source>
        <dbReference type="ARBA" id="ARBA00023125"/>
    </source>
</evidence>
<keyword evidence="8" id="KW-1185">Reference proteome</keyword>
<gene>
    <name evidence="7" type="ORF">EO081_07620</name>
</gene>
<keyword evidence="2" id="KW-0229">DNA integration</keyword>
<evidence type="ECO:0000256" key="2">
    <source>
        <dbReference type="ARBA" id="ARBA00022908"/>
    </source>
</evidence>
<dbReference type="Pfam" id="PF13356">
    <property type="entry name" value="Arm-DNA-bind_3"/>
    <property type="match status" value="1"/>
</dbReference>
<dbReference type="InterPro" id="IPR010998">
    <property type="entry name" value="Integrase_recombinase_N"/>
</dbReference>
<dbReference type="AlphaFoldDB" id="A0A4Q2IY59"/>
<dbReference type="InterPro" id="IPR011010">
    <property type="entry name" value="DNA_brk_join_enz"/>
</dbReference>
<dbReference type="InterPro" id="IPR025166">
    <property type="entry name" value="Integrase_DNA_bind_dom"/>
</dbReference>
<comment type="similarity">
    <text evidence="1">Belongs to the 'phage' integrase family.</text>
</comment>
<keyword evidence="3" id="KW-0238">DNA-binding</keyword>
<dbReference type="EMBL" id="SDPT01000001">
    <property type="protein sequence ID" value="RXZ35729.1"/>
    <property type="molecule type" value="Genomic_DNA"/>
</dbReference>
<reference evidence="7 8" key="1">
    <citation type="submission" date="2019-01" db="EMBL/GenBank/DDBJ databases">
        <title>Sphingomonas mucosissima sp. nov. and Sphingomonas desiccabilis sp. nov., from biological soil crusts in the Colorado Plateau, USA.</title>
        <authorList>
            <person name="Zhu D."/>
        </authorList>
    </citation>
    <scope>NUCLEOTIDE SEQUENCE [LARGE SCALE GENOMIC DNA]</scope>
    <source>
        <strain evidence="7 8">CP1D</strain>
    </source>
</reference>
<dbReference type="InterPro" id="IPR053876">
    <property type="entry name" value="Phage_int_M"/>
</dbReference>
<dbReference type="Gene3D" id="1.10.150.130">
    <property type="match status" value="1"/>
</dbReference>
<dbReference type="SUPFAM" id="SSF56349">
    <property type="entry name" value="DNA breaking-rejoining enzymes"/>
    <property type="match status" value="1"/>
</dbReference>
<dbReference type="RefSeq" id="WP_129341246.1">
    <property type="nucleotide sequence ID" value="NZ_JACIDD010000001.1"/>
</dbReference>
<dbReference type="GO" id="GO:0015074">
    <property type="term" value="P:DNA integration"/>
    <property type="evidence" value="ECO:0007669"/>
    <property type="project" value="UniProtKB-KW"/>
</dbReference>
<evidence type="ECO:0000256" key="4">
    <source>
        <dbReference type="ARBA" id="ARBA00023172"/>
    </source>
</evidence>
<evidence type="ECO:0000259" key="6">
    <source>
        <dbReference type="Pfam" id="PF22022"/>
    </source>
</evidence>
<evidence type="ECO:0000259" key="5">
    <source>
        <dbReference type="Pfam" id="PF13356"/>
    </source>
</evidence>
<dbReference type="Proteomes" id="UP000292347">
    <property type="component" value="Unassembled WGS sequence"/>
</dbReference>
<evidence type="ECO:0000256" key="1">
    <source>
        <dbReference type="ARBA" id="ARBA00008857"/>
    </source>
</evidence>
<dbReference type="InterPro" id="IPR038488">
    <property type="entry name" value="Integrase_DNA-bd_sf"/>
</dbReference>
<evidence type="ECO:0000313" key="8">
    <source>
        <dbReference type="Proteomes" id="UP000292347"/>
    </source>
</evidence>
<organism evidence="7 8">
    <name type="scientific">Sphingomonas desiccabilis</name>
    <dbReference type="NCBI Taxonomy" id="429134"/>
    <lineage>
        <taxon>Bacteria</taxon>
        <taxon>Pseudomonadati</taxon>
        <taxon>Pseudomonadota</taxon>
        <taxon>Alphaproteobacteria</taxon>
        <taxon>Sphingomonadales</taxon>
        <taxon>Sphingomonadaceae</taxon>
        <taxon>Sphingomonas</taxon>
    </lineage>
</organism>
<accession>A0A4Q2IY59</accession>
<dbReference type="Gene3D" id="3.30.160.390">
    <property type="entry name" value="Integrase, DNA-binding domain"/>
    <property type="match status" value="1"/>
</dbReference>
<dbReference type="PANTHER" id="PTHR30629:SF2">
    <property type="entry name" value="PROPHAGE INTEGRASE INTS-RELATED"/>
    <property type="match status" value="1"/>
</dbReference>
<sequence>MPLTAVEVRNAKPDPTRDYKLTDGGGLYLFVTRKGARSWRLKYRFGGKEKVATFGLYPEVSLADARERREAARRMLRENKDPVAEAERQRQEAIAAAGATFQAAALAWHEDEKARWSPAQALLVMRALKRDVLPELGKRPVSEITPPEVLKTLRKIEKRGAIETAKRVLGYMSGVFERAIGEHLIEVNPAAKVGKALKPTPKGSKQPAITDLAELIKLQQVVDRSTSSAVTKIASRLVALTAVRIGVLRTATWDEFHGIDWDQPDAPAPDATWRISAERMKLDLEDKGDEAFDHDVPLPAAAVDNLRALRVITGRCRLLFPGGHSSRTPMSDSAVSSLYKRKGYQGRHVPHGWRAAYSTLMNEWAHEHGREGDRLVIDLMLAHRPNGMSGSEFAYNRAKFTRRRRELAEVWATMITADLPSAFTLVEGRRPSGS</sequence>
<comment type="caution">
    <text evidence="7">The sequence shown here is derived from an EMBL/GenBank/DDBJ whole genome shotgun (WGS) entry which is preliminary data.</text>
</comment>